<dbReference type="InterPro" id="IPR042487">
    <property type="entry name" value="RuvBL1/2_DNA/RNA_bd_dom"/>
</dbReference>
<keyword evidence="4" id="KW-0378">Hydrolase</keyword>
<dbReference type="InterPro" id="IPR041048">
    <property type="entry name" value="RuvB-like_C"/>
</dbReference>
<evidence type="ECO:0000256" key="6">
    <source>
        <dbReference type="ARBA" id="ARBA00022840"/>
    </source>
</evidence>
<dbReference type="EMBL" id="RXII01000070">
    <property type="protein sequence ID" value="RZN61688.1"/>
    <property type="molecule type" value="Genomic_DNA"/>
</dbReference>
<evidence type="ECO:0000256" key="3">
    <source>
        <dbReference type="ARBA" id="ARBA00022741"/>
    </source>
</evidence>
<reference evidence="8 10" key="1">
    <citation type="submission" date="2018-10" db="EMBL/GenBank/DDBJ databases">
        <title>Co-occurring genomic capacity for anaerobic methane metabolism and dissimilatory sulfite reduction discovered in the Korarchaeota.</title>
        <authorList>
            <person name="Mckay L.J."/>
            <person name="Dlakic M."/>
            <person name="Fields M.W."/>
            <person name="Delmont T.O."/>
            <person name="Eren A.M."/>
            <person name="Jay Z.J."/>
            <person name="Klingelsmith K.B."/>
            <person name="Rusch D.B."/>
            <person name="Inskeep W.P."/>
        </authorList>
    </citation>
    <scope>NUCLEOTIDE SEQUENCE [LARGE SCALE GENOMIC DNA]</scope>
    <source>
        <strain evidence="8 10">MDKW</strain>
    </source>
</reference>
<dbReference type="InterPro" id="IPR003593">
    <property type="entry name" value="AAA+_ATPase"/>
</dbReference>
<dbReference type="InterPro" id="IPR012340">
    <property type="entry name" value="NA-bd_OB-fold"/>
</dbReference>
<dbReference type="Pfam" id="PF17856">
    <property type="entry name" value="TIP49_C"/>
    <property type="match status" value="1"/>
</dbReference>
<dbReference type="Gene3D" id="2.40.50.360">
    <property type="entry name" value="RuvB-like helicase, domain II"/>
    <property type="match status" value="1"/>
</dbReference>
<dbReference type="AlphaFoldDB" id="A0A429GK41"/>
<comment type="caution">
    <text evidence="8">The sequence shown here is derived from an EMBL/GenBank/DDBJ whole genome shotgun (WGS) entry which is preliminary data.</text>
</comment>
<dbReference type="PANTHER" id="PTHR11093">
    <property type="entry name" value="RUVB-RELATED REPTIN AND PONTIN"/>
    <property type="match status" value="1"/>
</dbReference>
<evidence type="ECO:0000313" key="11">
    <source>
        <dbReference type="Proteomes" id="UP000316217"/>
    </source>
</evidence>
<keyword evidence="3" id="KW-0547">Nucleotide-binding</keyword>
<proteinExistence type="inferred from homology"/>
<dbReference type="FunFam" id="2.40.50.360:FF:000001">
    <property type="entry name" value="RuvB-like helicase"/>
    <property type="match status" value="1"/>
</dbReference>
<dbReference type="SUPFAM" id="SSF50249">
    <property type="entry name" value="Nucleic acid-binding proteins"/>
    <property type="match status" value="1"/>
</dbReference>
<dbReference type="OrthoDB" id="45425at2157"/>
<evidence type="ECO:0000256" key="1">
    <source>
        <dbReference type="ARBA" id="ARBA00007519"/>
    </source>
</evidence>
<dbReference type="Gene3D" id="3.40.50.300">
    <property type="entry name" value="P-loop containing nucleotide triphosphate hydrolases"/>
    <property type="match status" value="1"/>
</dbReference>
<sequence>MSEIREISGPTPKRLERVGAHSHIRGLGVDENLRAKLVADGMVGQTRAREAAYLVVKMAKEGKLSGKGVLVAGPPGTGKTALAVGIARELGEDVPFIVLSGSEIYSAERRKTDVLMEAMRKAIGVRLHEMRKIYEGEVTKLDVRYASNPYNPYYQIPRSARITLETKKQSRTFEVGEGVAAQLVELGVREGDVIQIDAETGRVARVGRSSSSKELYEIETEKTVPKPDGDVMKEKEFIYTMTLYDLDELFARRRGSGIASLLFGFSAEKEISSEIRASVDEQVSEWVKEGRAEIIPGVLFIDDVHMMDIEALSFLARAMEGELVPIIVMATNRGITTIRGTDVKSPFGLPLDLLDRLVIITTDKYNEEEIREILKIRAAEEKIELEKEAFDSLVKIGAETSLRHAVQLLSMAGVRARSMSRDKVLPEDVEEVKKLYTDVKQAMEHLRKYESELLS</sequence>
<gene>
    <name evidence="8" type="ORF">D6D85_08645</name>
    <name evidence="9" type="ORF">EF810_04530</name>
</gene>
<reference evidence="9 11" key="2">
    <citation type="journal article" date="2019" name="Nat. Microbiol.">
        <title>Wide diversity of methane and short-chain alkane metabolisms in uncultured archaea.</title>
        <authorList>
            <person name="Borrel G."/>
            <person name="Adam P.S."/>
            <person name="McKay L.J."/>
            <person name="Chen L.X."/>
            <person name="Sierra-Garcia I.N."/>
            <person name="Sieber C.M."/>
            <person name="Letourneur Q."/>
            <person name="Ghozlane A."/>
            <person name="Andersen G.L."/>
            <person name="Li W.J."/>
            <person name="Hallam S.J."/>
            <person name="Muyzer G."/>
            <person name="de Oliveira V.M."/>
            <person name="Inskeep W.P."/>
            <person name="Banfield J.F."/>
            <person name="Gribaldo S."/>
        </authorList>
    </citation>
    <scope>NUCLEOTIDE SEQUENCE [LARGE SCALE GENOMIC DNA]</scope>
    <source>
        <strain evidence="9">NM4</strain>
    </source>
</reference>
<organism evidence="8 10">
    <name type="scientific">Candidatus Methanodesulfokora washburnensis</name>
    <dbReference type="NCBI Taxonomy" id="2478471"/>
    <lineage>
        <taxon>Archaea</taxon>
        <taxon>Thermoproteota</taxon>
        <taxon>Candidatus Korarchaeia</taxon>
        <taxon>Candidatus Korarchaeia incertae sedis</taxon>
        <taxon>Candidatus Methanodesulfokora</taxon>
    </lineage>
</organism>
<dbReference type="Pfam" id="PF06068">
    <property type="entry name" value="TIP49"/>
    <property type="match status" value="1"/>
</dbReference>
<evidence type="ECO:0000256" key="4">
    <source>
        <dbReference type="ARBA" id="ARBA00022801"/>
    </source>
</evidence>
<dbReference type="GO" id="GO:0016787">
    <property type="term" value="F:hydrolase activity"/>
    <property type="evidence" value="ECO:0007669"/>
    <property type="project" value="UniProtKB-KW"/>
</dbReference>
<dbReference type="InterPro" id="IPR027417">
    <property type="entry name" value="P-loop_NTPase"/>
</dbReference>
<name>A0A429GK41_9CREN</name>
<evidence type="ECO:0000313" key="10">
    <source>
        <dbReference type="Proteomes" id="UP000277582"/>
    </source>
</evidence>
<dbReference type="GO" id="GO:0005524">
    <property type="term" value="F:ATP binding"/>
    <property type="evidence" value="ECO:0007669"/>
    <property type="project" value="UniProtKB-KW"/>
</dbReference>
<evidence type="ECO:0000256" key="5">
    <source>
        <dbReference type="ARBA" id="ARBA00022806"/>
    </source>
</evidence>
<dbReference type="InterPro" id="IPR027238">
    <property type="entry name" value="RuvB-like"/>
</dbReference>
<dbReference type="Proteomes" id="UP000316217">
    <property type="component" value="Unassembled WGS sequence"/>
</dbReference>
<keyword evidence="10" id="KW-1185">Reference proteome</keyword>
<dbReference type="Proteomes" id="UP000277582">
    <property type="component" value="Unassembled WGS sequence"/>
</dbReference>
<keyword evidence="5" id="KW-0347">Helicase</keyword>
<comment type="similarity">
    <text evidence="1">Belongs to the RuvB family.</text>
</comment>
<evidence type="ECO:0000313" key="9">
    <source>
        <dbReference type="EMBL" id="RZN61688.1"/>
    </source>
</evidence>
<dbReference type="Gene3D" id="1.10.8.60">
    <property type="match status" value="1"/>
</dbReference>
<keyword evidence="6" id="KW-0067">ATP-binding</keyword>
<accession>A0A429GK41</accession>
<dbReference type="EC" id="3.6.4.12" evidence="2"/>
<evidence type="ECO:0000313" key="8">
    <source>
        <dbReference type="EMBL" id="RSN74200.1"/>
    </source>
</evidence>
<protein>
    <recommendedName>
        <fullName evidence="2">DNA helicase</fullName>
        <ecNumber evidence="2">3.6.4.12</ecNumber>
    </recommendedName>
</protein>
<dbReference type="RefSeq" id="WP_125671596.1">
    <property type="nucleotide sequence ID" value="NZ_RCOS01000099.1"/>
</dbReference>
<dbReference type="SUPFAM" id="SSF52540">
    <property type="entry name" value="P-loop containing nucleoside triphosphate hydrolases"/>
    <property type="match status" value="1"/>
</dbReference>
<dbReference type="EMBL" id="RCOS01000099">
    <property type="protein sequence ID" value="RSN74200.1"/>
    <property type="molecule type" value="Genomic_DNA"/>
</dbReference>
<evidence type="ECO:0000259" key="7">
    <source>
        <dbReference type="SMART" id="SM00382"/>
    </source>
</evidence>
<dbReference type="SMART" id="SM00382">
    <property type="entry name" value="AAA"/>
    <property type="match status" value="1"/>
</dbReference>
<dbReference type="InterPro" id="IPR010339">
    <property type="entry name" value="TIP49_P-loop"/>
</dbReference>
<evidence type="ECO:0000256" key="2">
    <source>
        <dbReference type="ARBA" id="ARBA00012551"/>
    </source>
</evidence>
<dbReference type="GO" id="GO:0003678">
    <property type="term" value="F:DNA helicase activity"/>
    <property type="evidence" value="ECO:0007669"/>
    <property type="project" value="UniProtKB-EC"/>
</dbReference>
<feature type="domain" description="AAA+ ATPase" evidence="7">
    <location>
        <begin position="65"/>
        <end position="389"/>
    </location>
</feature>